<keyword evidence="4" id="KW-0249">Electron transport</keyword>
<dbReference type="PROSITE" id="PS00194">
    <property type="entry name" value="THIOREDOXIN_1"/>
    <property type="match status" value="1"/>
</dbReference>
<dbReference type="InterPro" id="IPR036249">
    <property type="entry name" value="Thioredoxin-like_sf"/>
</dbReference>
<evidence type="ECO:0000259" key="9">
    <source>
        <dbReference type="PROSITE" id="PS51352"/>
    </source>
</evidence>
<dbReference type="Pfam" id="PF00085">
    <property type="entry name" value="Thioredoxin"/>
    <property type="match status" value="1"/>
</dbReference>
<organism evidence="10 11">
    <name type="scientific">Turicibacter faecis</name>
    <dbReference type="NCBI Taxonomy" id="2963365"/>
    <lineage>
        <taxon>Bacteria</taxon>
        <taxon>Bacillati</taxon>
        <taxon>Bacillota</taxon>
        <taxon>Erysipelotrichia</taxon>
        <taxon>Erysipelotrichales</taxon>
        <taxon>Turicibacteraceae</taxon>
        <taxon>Turicibacter</taxon>
    </lineage>
</organism>
<gene>
    <name evidence="10" type="primary">trxA</name>
    <name evidence="10" type="ORF">T23_12230</name>
</gene>
<dbReference type="PANTHER" id="PTHR45663">
    <property type="entry name" value="GEO12009P1"/>
    <property type="match status" value="1"/>
</dbReference>
<comment type="similarity">
    <text evidence="1 8">Belongs to the thioredoxin family.</text>
</comment>
<proteinExistence type="inferred from homology"/>
<evidence type="ECO:0000256" key="3">
    <source>
        <dbReference type="ARBA" id="ARBA00022448"/>
    </source>
</evidence>
<evidence type="ECO:0000313" key="11">
    <source>
        <dbReference type="Proteomes" id="UP001432099"/>
    </source>
</evidence>
<evidence type="ECO:0000256" key="6">
    <source>
        <dbReference type="ARBA" id="ARBA00023284"/>
    </source>
</evidence>
<dbReference type="PRINTS" id="PR00421">
    <property type="entry name" value="THIOREDOXIN"/>
</dbReference>
<keyword evidence="6" id="KW-0676">Redox-active center</keyword>
<evidence type="ECO:0000256" key="2">
    <source>
        <dbReference type="ARBA" id="ARBA00020570"/>
    </source>
</evidence>
<dbReference type="NCBIfam" id="TIGR01068">
    <property type="entry name" value="thioredoxin"/>
    <property type="match status" value="1"/>
</dbReference>
<feature type="domain" description="Thioredoxin" evidence="9">
    <location>
        <begin position="1"/>
        <end position="104"/>
    </location>
</feature>
<dbReference type="RefSeq" id="WP_161831728.1">
    <property type="nucleotide sequence ID" value="NZ_AP028127.1"/>
</dbReference>
<evidence type="ECO:0000313" key="10">
    <source>
        <dbReference type="EMBL" id="BEH91121.1"/>
    </source>
</evidence>
<name>A0ABM8IP99_9FIRM</name>
<dbReference type="Gene3D" id="3.40.30.10">
    <property type="entry name" value="Glutaredoxin"/>
    <property type="match status" value="1"/>
</dbReference>
<dbReference type="CDD" id="cd02947">
    <property type="entry name" value="TRX_family"/>
    <property type="match status" value="1"/>
</dbReference>
<dbReference type="EMBL" id="AP028127">
    <property type="protein sequence ID" value="BEH91121.1"/>
    <property type="molecule type" value="Genomic_DNA"/>
</dbReference>
<accession>A0ABM8IP99</accession>
<dbReference type="SUPFAM" id="SSF52833">
    <property type="entry name" value="Thioredoxin-like"/>
    <property type="match status" value="1"/>
</dbReference>
<reference evidence="10" key="1">
    <citation type="journal article" date="2024" name="Int. J. Syst. Evol. Microbiol.">
        <title>Turicibacter faecis sp. nov., isolated from faeces of heart failure mouse model.</title>
        <authorList>
            <person name="Imamura Y."/>
            <person name="Motooka D."/>
            <person name="Nakajima Y."/>
            <person name="Ito S."/>
            <person name="Kitakaze M."/>
            <person name="Iida T."/>
            <person name="Nakamura S."/>
        </authorList>
    </citation>
    <scope>NUCLEOTIDE SEQUENCE</scope>
    <source>
        <strain evidence="10">TC023</strain>
    </source>
</reference>
<protein>
    <recommendedName>
        <fullName evidence="2 7">Thioredoxin</fullName>
    </recommendedName>
</protein>
<evidence type="ECO:0000256" key="5">
    <source>
        <dbReference type="ARBA" id="ARBA00023157"/>
    </source>
</evidence>
<dbReference type="PROSITE" id="PS51352">
    <property type="entry name" value="THIOREDOXIN_2"/>
    <property type="match status" value="1"/>
</dbReference>
<dbReference type="Proteomes" id="UP001432099">
    <property type="component" value="Chromosome"/>
</dbReference>
<dbReference type="PANTHER" id="PTHR45663:SF11">
    <property type="entry name" value="GEO12009P1"/>
    <property type="match status" value="1"/>
</dbReference>
<evidence type="ECO:0000256" key="8">
    <source>
        <dbReference type="PIRNR" id="PIRNR000077"/>
    </source>
</evidence>
<evidence type="ECO:0000256" key="1">
    <source>
        <dbReference type="ARBA" id="ARBA00008987"/>
    </source>
</evidence>
<keyword evidence="3" id="KW-0813">Transport</keyword>
<keyword evidence="11" id="KW-1185">Reference proteome</keyword>
<dbReference type="PIRSF" id="PIRSF000077">
    <property type="entry name" value="Thioredoxin"/>
    <property type="match status" value="1"/>
</dbReference>
<dbReference type="InterPro" id="IPR013766">
    <property type="entry name" value="Thioredoxin_domain"/>
</dbReference>
<sequence length="104" mass="11425">MSVIHATEESFANEIADGLVLVDFYADWCGPCKMIAPVLDELAQEVEKTAKVVKVNVDHCKEVAAEYQVMSIPTLILFKDGQAIQQTVGFQPKASLLSLIETNK</sequence>
<evidence type="ECO:0000256" key="4">
    <source>
        <dbReference type="ARBA" id="ARBA00022982"/>
    </source>
</evidence>
<dbReference type="InterPro" id="IPR017937">
    <property type="entry name" value="Thioredoxin_CS"/>
</dbReference>
<evidence type="ECO:0000256" key="7">
    <source>
        <dbReference type="NCBIfam" id="TIGR01068"/>
    </source>
</evidence>
<dbReference type="InterPro" id="IPR005746">
    <property type="entry name" value="Thioredoxin"/>
</dbReference>
<keyword evidence="5" id="KW-1015">Disulfide bond</keyword>